<dbReference type="InterPro" id="IPR056988">
    <property type="entry name" value="Zn_ribbon_pln"/>
</dbReference>
<dbReference type="Proteomes" id="UP001293593">
    <property type="component" value="Unassembled WGS sequence"/>
</dbReference>
<dbReference type="Pfam" id="PF00226">
    <property type="entry name" value="DnaJ"/>
    <property type="match status" value="1"/>
</dbReference>
<dbReference type="SMART" id="SM00271">
    <property type="entry name" value="DnaJ"/>
    <property type="match status" value="1"/>
</dbReference>
<dbReference type="Gene3D" id="1.10.287.110">
    <property type="entry name" value="DnaJ domain"/>
    <property type="match status" value="1"/>
</dbReference>
<dbReference type="InterPro" id="IPR036869">
    <property type="entry name" value="J_dom_sf"/>
</dbReference>
<dbReference type="SUPFAM" id="SSF46565">
    <property type="entry name" value="Chaperone J-domain"/>
    <property type="match status" value="1"/>
</dbReference>
<name>A0AAE1J3S0_9FABA</name>
<protein>
    <recommendedName>
        <fullName evidence="2">J domain-containing protein</fullName>
    </recommendedName>
</protein>
<dbReference type="PRINTS" id="PR00625">
    <property type="entry name" value="JDOMAIN"/>
</dbReference>
<evidence type="ECO:0000313" key="3">
    <source>
        <dbReference type="EMBL" id="KAK4261493.1"/>
    </source>
</evidence>
<sequence>MEEGSEQEKEALRLKAMAESKYKSSNLSSALKYAKRAQRLVPDLDGISEMVTSLDILSVASKSPTPDWYKILQVEPFAHSNVIRKQYKKLALILHPDKNPHSVSEEAFKLVGEAFRFLSDKIRRKEFDMKLRIRIQDEATESSKQQLETFWTACCTCRLLHQFERKYVGHNLVCPSCKKSFKAVEVENGNESEEEEEMRVRNRSRELKVASLMKKVDTVAKSRTVKGKVSGEENEPVTAKNGRLKDKVGGIEMRNGELDSEGAVGKWSGGRLRSGGLKRKMSTVGDVLERSKPKKIRTREETMTLAEMQSEIKKKAQEKRKMTLKVKEKEGDKTGKGKEQEELLKYLKSSWGSVAVKPRSLKSGKLAVEEKQASLAKSKELRAEKHSNSSVGDKENMAVEDSDFYDFDKDRVERSFKKGQVWAVYDDDDGMPRNYALIDEVVSVNPFEVRISWLDLQSSGDEKLIGWDKRGFHVSCGRFKVARKTSINSVNIFSHVVDCERAAREVYIIYPKKGSVWALYNEAAPGVEGRSVAVQSKCCYDIVVFLTSYSEITGLSMAYLGKVKGYKTIFKRQEMGSHAIRYLERDNFWSVSHQIPARKLSGIETPELLRNSWELDPASLPSDLLGLN</sequence>
<organism evidence="3 4">
    <name type="scientific">Acacia crassicarpa</name>
    <name type="common">northern wattle</name>
    <dbReference type="NCBI Taxonomy" id="499986"/>
    <lineage>
        <taxon>Eukaryota</taxon>
        <taxon>Viridiplantae</taxon>
        <taxon>Streptophyta</taxon>
        <taxon>Embryophyta</taxon>
        <taxon>Tracheophyta</taxon>
        <taxon>Spermatophyta</taxon>
        <taxon>Magnoliopsida</taxon>
        <taxon>eudicotyledons</taxon>
        <taxon>Gunneridae</taxon>
        <taxon>Pentapetalae</taxon>
        <taxon>rosids</taxon>
        <taxon>fabids</taxon>
        <taxon>Fabales</taxon>
        <taxon>Fabaceae</taxon>
        <taxon>Caesalpinioideae</taxon>
        <taxon>mimosoid clade</taxon>
        <taxon>Acacieae</taxon>
        <taxon>Acacia</taxon>
    </lineage>
</organism>
<evidence type="ECO:0000313" key="4">
    <source>
        <dbReference type="Proteomes" id="UP001293593"/>
    </source>
</evidence>
<dbReference type="AlphaFoldDB" id="A0AAE1J3S0"/>
<dbReference type="InterPro" id="IPR001623">
    <property type="entry name" value="DnaJ_domain"/>
</dbReference>
<evidence type="ECO:0000259" key="2">
    <source>
        <dbReference type="PROSITE" id="PS50076"/>
    </source>
</evidence>
<comment type="caution">
    <text evidence="3">The sequence shown here is derived from an EMBL/GenBank/DDBJ whole genome shotgun (WGS) entry which is preliminary data.</text>
</comment>
<reference evidence="3" key="1">
    <citation type="submission" date="2023-10" db="EMBL/GenBank/DDBJ databases">
        <title>Chromosome-level genome of the transformable northern wattle, Acacia crassicarpa.</title>
        <authorList>
            <person name="Massaro I."/>
            <person name="Sinha N.R."/>
            <person name="Poethig S."/>
            <person name="Leichty A.R."/>
        </authorList>
    </citation>
    <scope>NUCLEOTIDE SEQUENCE</scope>
    <source>
        <strain evidence="3">Acra3RX</strain>
        <tissue evidence="3">Leaf</tissue>
    </source>
</reference>
<dbReference type="InterPro" id="IPR024593">
    <property type="entry name" value="DUF3444"/>
</dbReference>
<dbReference type="Pfam" id="PF11926">
    <property type="entry name" value="DUF3444"/>
    <property type="match status" value="1"/>
</dbReference>
<dbReference type="Pfam" id="PF23551">
    <property type="entry name" value="Zn_ribbon_20"/>
    <property type="match status" value="1"/>
</dbReference>
<dbReference type="PANTHER" id="PTHR44137">
    <property type="entry name" value="BNAC03G44070D PROTEIN"/>
    <property type="match status" value="1"/>
</dbReference>
<dbReference type="PANTHER" id="PTHR44137:SF24">
    <property type="entry name" value="DNAJ HEAT SHOCK N-TERMINAL DOMAIN-CONTAINING PROTEIN"/>
    <property type="match status" value="1"/>
</dbReference>
<evidence type="ECO:0000256" key="1">
    <source>
        <dbReference type="SAM" id="MobiDB-lite"/>
    </source>
</evidence>
<keyword evidence="4" id="KW-1185">Reference proteome</keyword>
<dbReference type="PROSITE" id="PS50076">
    <property type="entry name" value="DNAJ_2"/>
    <property type="match status" value="1"/>
</dbReference>
<dbReference type="CDD" id="cd06257">
    <property type="entry name" value="DnaJ"/>
    <property type="match status" value="1"/>
</dbReference>
<gene>
    <name evidence="3" type="ORF">QN277_004482</name>
</gene>
<feature type="domain" description="J" evidence="2">
    <location>
        <begin position="67"/>
        <end position="131"/>
    </location>
</feature>
<dbReference type="EMBL" id="JAWXYG010000010">
    <property type="protein sequence ID" value="KAK4261493.1"/>
    <property type="molecule type" value="Genomic_DNA"/>
</dbReference>
<feature type="region of interest" description="Disordered" evidence="1">
    <location>
        <begin position="312"/>
        <end position="337"/>
    </location>
</feature>
<proteinExistence type="predicted"/>
<accession>A0AAE1J3S0</accession>